<name>A0AAW2YQV9_9EUKA</name>
<reference evidence="1 2" key="1">
    <citation type="submission" date="2024-03" db="EMBL/GenBank/DDBJ databases">
        <title>The Acrasis kona genome and developmental transcriptomes reveal deep origins of eukaryotic multicellular pathways.</title>
        <authorList>
            <person name="Sheikh S."/>
            <person name="Fu C.-J."/>
            <person name="Brown M.W."/>
            <person name="Baldauf S.L."/>
        </authorList>
    </citation>
    <scope>NUCLEOTIDE SEQUENCE [LARGE SCALE GENOMIC DNA]</scope>
    <source>
        <strain evidence="1 2">ATCC MYA-3509</strain>
    </source>
</reference>
<comment type="caution">
    <text evidence="1">The sequence shown here is derived from an EMBL/GenBank/DDBJ whole genome shotgun (WGS) entry which is preliminary data.</text>
</comment>
<dbReference type="EMBL" id="JAOPGA020000535">
    <property type="protein sequence ID" value="KAL0479323.1"/>
    <property type="molecule type" value="Genomic_DNA"/>
</dbReference>
<gene>
    <name evidence="1" type="ORF">AKO1_010758</name>
</gene>
<evidence type="ECO:0000313" key="1">
    <source>
        <dbReference type="EMBL" id="KAL0479323.1"/>
    </source>
</evidence>
<sequence length="323" mass="37373">MDLVWRHLSTLLVIVVTQYFEGRRWESFHHFVGLLMLSISTSTLPVPQDMVPIIISALQYRYLDPSIPVRLCKTLRNLIDRRRCVLTGDQVGKLLEMIKYVGHRPTQTLLCELILFVEPTAKLLNFPLRTDMIDRINLGFYESTSVISIRQPNGVWYDFGTMGIDVRDAAFIPYHTIQSIELVDNTLTCTARRTITLSGLSLWDVVRLSCFGPLQFLPGWNVPAGTIRDGEELRAKVSYLGEDIKMLWEMAKDRLNRLNRLDDVTNSDALKYLCDSVNQYACYSKYLKSEVPSPIDKDMMELVARYRSDRCHLRYPERQRQQG</sequence>
<evidence type="ECO:0000313" key="2">
    <source>
        <dbReference type="Proteomes" id="UP001431209"/>
    </source>
</evidence>
<keyword evidence="2" id="KW-1185">Reference proteome</keyword>
<dbReference type="AlphaFoldDB" id="A0AAW2YQV9"/>
<organism evidence="1 2">
    <name type="scientific">Acrasis kona</name>
    <dbReference type="NCBI Taxonomy" id="1008807"/>
    <lineage>
        <taxon>Eukaryota</taxon>
        <taxon>Discoba</taxon>
        <taxon>Heterolobosea</taxon>
        <taxon>Tetramitia</taxon>
        <taxon>Eutetramitia</taxon>
        <taxon>Acrasidae</taxon>
        <taxon>Acrasis</taxon>
    </lineage>
</organism>
<protein>
    <submittedName>
        <fullName evidence="1">Uncharacterized protein</fullName>
    </submittedName>
</protein>
<accession>A0AAW2YQV9</accession>
<dbReference type="Proteomes" id="UP001431209">
    <property type="component" value="Unassembled WGS sequence"/>
</dbReference>
<proteinExistence type="predicted"/>